<dbReference type="EMBL" id="JASPKZ010008564">
    <property type="protein sequence ID" value="KAJ9579260.1"/>
    <property type="molecule type" value="Genomic_DNA"/>
</dbReference>
<gene>
    <name evidence="2" type="ORF">L9F63_024634</name>
</gene>
<evidence type="ECO:0000313" key="3">
    <source>
        <dbReference type="Proteomes" id="UP001233999"/>
    </source>
</evidence>
<feature type="non-terminal residue" evidence="2">
    <location>
        <position position="1"/>
    </location>
</feature>
<evidence type="ECO:0000256" key="1">
    <source>
        <dbReference type="SAM" id="MobiDB-lite"/>
    </source>
</evidence>
<name>A0AAD7ZEL5_DIPPU</name>
<accession>A0AAD7ZEL5</accession>
<proteinExistence type="predicted"/>
<protein>
    <submittedName>
        <fullName evidence="2">Uncharacterized protein</fullName>
    </submittedName>
</protein>
<reference evidence="2" key="1">
    <citation type="journal article" date="2023" name="IScience">
        <title>Live-bearing cockroach genome reveals convergent evolutionary mechanisms linked to viviparity in insects and beyond.</title>
        <authorList>
            <person name="Fouks B."/>
            <person name="Harrison M.C."/>
            <person name="Mikhailova A.A."/>
            <person name="Marchal E."/>
            <person name="English S."/>
            <person name="Carruthers M."/>
            <person name="Jennings E.C."/>
            <person name="Chiamaka E.L."/>
            <person name="Frigard R.A."/>
            <person name="Pippel M."/>
            <person name="Attardo G.M."/>
            <person name="Benoit J.B."/>
            <person name="Bornberg-Bauer E."/>
            <person name="Tobe S.S."/>
        </authorList>
    </citation>
    <scope>NUCLEOTIDE SEQUENCE</scope>
    <source>
        <strain evidence="2">Stay&amp;Tobe</strain>
    </source>
</reference>
<feature type="non-terminal residue" evidence="2">
    <location>
        <position position="85"/>
    </location>
</feature>
<evidence type="ECO:0000313" key="2">
    <source>
        <dbReference type="EMBL" id="KAJ9579260.1"/>
    </source>
</evidence>
<sequence>IVVRNMKVIQQTVCTILKKSPFRNFIIMANQNEGCRWLNQNGRSDDEENSETDTHVNLGTPHLDQRATHELIACEHLRDAVECYA</sequence>
<keyword evidence="3" id="KW-1185">Reference proteome</keyword>
<feature type="region of interest" description="Disordered" evidence="1">
    <location>
        <begin position="39"/>
        <end position="60"/>
    </location>
</feature>
<reference evidence="2" key="2">
    <citation type="submission" date="2023-05" db="EMBL/GenBank/DDBJ databases">
        <authorList>
            <person name="Fouks B."/>
        </authorList>
    </citation>
    <scope>NUCLEOTIDE SEQUENCE</scope>
    <source>
        <strain evidence="2">Stay&amp;Tobe</strain>
        <tissue evidence="2">Testes</tissue>
    </source>
</reference>
<organism evidence="2 3">
    <name type="scientific">Diploptera punctata</name>
    <name type="common">Pacific beetle cockroach</name>
    <dbReference type="NCBI Taxonomy" id="6984"/>
    <lineage>
        <taxon>Eukaryota</taxon>
        <taxon>Metazoa</taxon>
        <taxon>Ecdysozoa</taxon>
        <taxon>Arthropoda</taxon>
        <taxon>Hexapoda</taxon>
        <taxon>Insecta</taxon>
        <taxon>Pterygota</taxon>
        <taxon>Neoptera</taxon>
        <taxon>Polyneoptera</taxon>
        <taxon>Dictyoptera</taxon>
        <taxon>Blattodea</taxon>
        <taxon>Blaberoidea</taxon>
        <taxon>Blaberidae</taxon>
        <taxon>Diplopterinae</taxon>
        <taxon>Diploptera</taxon>
    </lineage>
</organism>
<dbReference type="AlphaFoldDB" id="A0AAD7ZEL5"/>
<comment type="caution">
    <text evidence="2">The sequence shown here is derived from an EMBL/GenBank/DDBJ whole genome shotgun (WGS) entry which is preliminary data.</text>
</comment>
<dbReference type="Proteomes" id="UP001233999">
    <property type="component" value="Unassembled WGS sequence"/>
</dbReference>